<evidence type="ECO:0000256" key="7">
    <source>
        <dbReference type="ARBA" id="ARBA00023180"/>
    </source>
</evidence>
<dbReference type="GO" id="GO:0008889">
    <property type="term" value="F:glycerophosphodiester phosphodiesterase activity"/>
    <property type="evidence" value="ECO:0000318"/>
    <property type="project" value="GO_Central"/>
</dbReference>
<keyword evidence="3 9" id="KW-0812">Transmembrane</keyword>
<dbReference type="Ensembl" id="ENSLOCT00000018739.1">
    <property type="protein sequence ID" value="ENSLOCP00000018707.1"/>
    <property type="gene ID" value="ENSLOCG00000015200.1"/>
</dbReference>
<name>W5NDJ8_LEPOC</name>
<feature type="transmembrane region" description="Helical" evidence="9">
    <location>
        <begin position="111"/>
        <end position="140"/>
    </location>
</feature>
<feature type="region of interest" description="Disordered" evidence="8">
    <location>
        <begin position="1"/>
        <end position="38"/>
    </location>
</feature>
<dbReference type="Pfam" id="PF03009">
    <property type="entry name" value="GDPD"/>
    <property type="match status" value="1"/>
</dbReference>
<evidence type="ECO:0000256" key="2">
    <source>
        <dbReference type="ARBA" id="ARBA00007277"/>
    </source>
</evidence>
<feature type="transmembrane region" description="Helical" evidence="9">
    <location>
        <begin position="519"/>
        <end position="538"/>
    </location>
</feature>
<accession>W5NDJ8</accession>
<dbReference type="GeneTree" id="ENSGT00940000159625"/>
<dbReference type="Proteomes" id="UP000018468">
    <property type="component" value="Linkage group LG7"/>
</dbReference>
<dbReference type="CTD" id="54857"/>
<dbReference type="GO" id="GO:0005886">
    <property type="term" value="C:plasma membrane"/>
    <property type="evidence" value="ECO:0000318"/>
    <property type="project" value="GO_Central"/>
</dbReference>
<organism evidence="11 12">
    <name type="scientific">Lepisosteus oculatus</name>
    <name type="common">Spotted gar</name>
    <dbReference type="NCBI Taxonomy" id="7918"/>
    <lineage>
        <taxon>Eukaryota</taxon>
        <taxon>Metazoa</taxon>
        <taxon>Chordata</taxon>
        <taxon>Craniata</taxon>
        <taxon>Vertebrata</taxon>
        <taxon>Euteleostomi</taxon>
        <taxon>Actinopterygii</taxon>
        <taxon>Neopterygii</taxon>
        <taxon>Holostei</taxon>
        <taxon>Semionotiformes</taxon>
        <taxon>Lepisosteidae</taxon>
        <taxon>Lepisosteus</taxon>
    </lineage>
</organism>
<dbReference type="AlphaFoldDB" id="W5NDJ8"/>
<dbReference type="Bgee" id="ENSLOCG00000015200">
    <property type="expression patterns" value="Expressed in zone of skin and 12 other cell types or tissues"/>
</dbReference>
<keyword evidence="12" id="KW-1185">Reference proteome</keyword>
<evidence type="ECO:0000256" key="1">
    <source>
        <dbReference type="ARBA" id="ARBA00004141"/>
    </source>
</evidence>
<dbReference type="PANTHER" id="PTHR23344">
    <property type="entry name" value="GLYCEROPHOSPHORYL DIESTER PHOSPHODIESTERASE"/>
    <property type="match status" value="1"/>
</dbReference>
<proteinExistence type="inferred from homology"/>
<dbReference type="eggNOG" id="KOG2258">
    <property type="taxonomic scope" value="Eukaryota"/>
</dbReference>
<keyword evidence="7" id="KW-0325">Glycoprotein</keyword>
<dbReference type="OMA" id="DPPGCCS"/>
<comment type="subcellular location">
    <subcellularLocation>
        <location evidence="1">Membrane</location>
        <topology evidence="1">Multi-pass membrane protein</topology>
    </subcellularLocation>
</comment>
<dbReference type="InterPro" id="IPR017946">
    <property type="entry name" value="PLC-like_Pdiesterase_TIM-brl"/>
</dbReference>
<dbReference type="Gene3D" id="3.20.20.190">
    <property type="entry name" value="Phosphatidylinositol (PI) phosphodiesterase"/>
    <property type="match status" value="1"/>
</dbReference>
<dbReference type="InterPro" id="IPR030395">
    <property type="entry name" value="GP_PDE_dom"/>
</dbReference>
<dbReference type="OrthoDB" id="1058301at2759"/>
<evidence type="ECO:0000313" key="12">
    <source>
        <dbReference type="Proteomes" id="UP000018468"/>
    </source>
</evidence>
<evidence type="ECO:0000259" key="10">
    <source>
        <dbReference type="PROSITE" id="PS51704"/>
    </source>
</evidence>
<protein>
    <submittedName>
        <fullName evidence="11">Glycerophosphodiester phosphodiesterase domain containing 2</fullName>
    </submittedName>
</protein>
<dbReference type="PROSITE" id="PS51704">
    <property type="entry name" value="GP_PDE"/>
    <property type="match status" value="1"/>
</dbReference>
<evidence type="ECO:0000313" key="11">
    <source>
        <dbReference type="Ensembl" id="ENSLOCP00000018707.1"/>
    </source>
</evidence>
<reference evidence="11" key="3">
    <citation type="submission" date="2025-09" db="UniProtKB">
        <authorList>
            <consortium name="Ensembl"/>
        </authorList>
    </citation>
    <scope>IDENTIFICATION</scope>
</reference>
<evidence type="ECO:0000256" key="5">
    <source>
        <dbReference type="ARBA" id="ARBA00022989"/>
    </source>
</evidence>
<evidence type="ECO:0000256" key="6">
    <source>
        <dbReference type="ARBA" id="ARBA00023136"/>
    </source>
</evidence>
<feature type="domain" description="GP-PDE" evidence="10">
    <location>
        <begin position="254"/>
        <end position="506"/>
    </location>
</feature>
<dbReference type="GO" id="GO:0006629">
    <property type="term" value="P:lipid metabolic process"/>
    <property type="evidence" value="ECO:0007669"/>
    <property type="project" value="InterPro"/>
</dbReference>
<sequence>MTWTGGVRSQPAECAGGAEGDTEGGRHKTGGAESGSMPQDSFCRKCLRGVYSCRWRSGSQNKHRCSCCWFFFLALACLLKAGWIYVCWAAINDRDDVNWKAFSLLRFRWVNWFIVVVIMSSVLVSYSCLLLVFALFQVALREPLNLHCTHKVLLLLAVLIIAAGVAGICLEWKEEWLTVFMSLQMTGPFLQIGGVVSVSLLGWFVFQRFFMARRAVSRVVILLAYLVVGAAVFLSPLLISSPCFLEKHNLPPKPALIGHRGAPTMSPENTMLSFRRSLECDVKAFETDVIISQNGIPFLMHDDKSLRRTTDVSEKFPGRVENASHTFTWEELKTLNAGDWFLKSDPFHTVSSLSEEDKAAIRNQTIPALTELLDLAKQHNTSIIFDLKGDSDELNVTLRTVQAILDSNIPQERVLWLPSRYRKLVKMKAPDFKHVYANKSLMEDDGGDQLNLKYSSLTPAEIRDLRRGNVSVNLYVVNESWLFSLLWCSGVTSVTTNTCRHFKNMTQPAWILAPDTYTMLWITVDSVFLLVILGLFLLQRRRFTRGTENEEHRNGYSVWNEQELDTFL</sequence>
<evidence type="ECO:0000256" key="8">
    <source>
        <dbReference type="SAM" id="MobiDB-lite"/>
    </source>
</evidence>
<dbReference type="HOGENOM" id="CLU_024259_3_0_1"/>
<evidence type="ECO:0000256" key="4">
    <source>
        <dbReference type="ARBA" id="ARBA00022801"/>
    </source>
</evidence>
<keyword evidence="5 9" id="KW-1133">Transmembrane helix</keyword>
<feature type="transmembrane region" description="Helical" evidence="9">
    <location>
        <begin position="152"/>
        <end position="173"/>
    </location>
</feature>
<comment type="similarity">
    <text evidence="2">Belongs to the glycerophosphoryl diester phosphodiesterase family.</text>
</comment>
<dbReference type="STRING" id="7918.ENSLOCP00000018707"/>
<feature type="transmembrane region" description="Helical" evidence="9">
    <location>
        <begin position="218"/>
        <end position="239"/>
    </location>
</feature>
<feature type="transmembrane region" description="Helical" evidence="9">
    <location>
        <begin position="69"/>
        <end position="91"/>
    </location>
</feature>
<dbReference type="EMBL" id="AHAT01017019">
    <property type="status" value="NOT_ANNOTATED_CDS"/>
    <property type="molecule type" value="Genomic_DNA"/>
</dbReference>
<dbReference type="PANTHER" id="PTHR23344:SF1">
    <property type="entry name" value="GLYCEROPHOSPHOINOSITOL INOSITOLPHOSPHODIESTERASE GDPD2"/>
    <property type="match status" value="1"/>
</dbReference>
<dbReference type="InParanoid" id="W5NDJ8"/>
<evidence type="ECO:0000256" key="3">
    <source>
        <dbReference type="ARBA" id="ARBA00022692"/>
    </source>
</evidence>
<reference evidence="12" key="1">
    <citation type="submission" date="2011-12" db="EMBL/GenBank/DDBJ databases">
        <title>The Draft Genome of Lepisosteus oculatus.</title>
        <authorList>
            <consortium name="The Broad Institute Genome Assembly &amp; Analysis Group"/>
            <consortium name="Computational R&amp;D Group"/>
            <consortium name="and Sequencing Platform"/>
            <person name="Di Palma F."/>
            <person name="Alfoldi J."/>
            <person name="Johnson J."/>
            <person name="Berlin A."/>
            <person name="Gnerre S."/>
            <person name="Jaffe D."/>
            <person name="MacCallum I."/>
            <person name="Young S."/>
            <person name="Walker B.J."/>
            <person name="Lander E.S."/>
            <person name="Lindblad-Toh K."/>
        </authorList>
    </citation>
    <scope>NUCLEOTIDE SEQUENCE [LARGE SCALE GENOMIC DNA]</scope>
</reference>
<keyword evidence="6 9" id="KW-0472">Membrane</keyword>
<evidence type="ECO:0000256" key="9">
    <source>
        <dbReference type="SAM" id="Phobius"/>
    </source>
</evidence>
<keyword evidence="4" id="KW-0378">Hydrolase</keyword>
<reference evidence="11" key="2">
    <citation type="submission" date="2025-08" db="UniProtKB">
        <authorList>
            <consortium name="Ensembl"/>
        </authorList>
    </citation>
    <scope>IDENTIFICATION</scope>
</reference>
<dbReference type="SUPFAM" id="SSF51695">
    <property type="entry name" value="PLC-like phosphodiesterases"/>
    <property type="match status" value="1"/>
</dbReference>
<dbReference type="GeneID" id="107077912"/>
<feature type="transmembrane region" description="Helical" evidence="9">
    <location>
        <begin position="185"/>
        <end position="206"/>
    </location>
</feature>